<feature type="transmembrane region" description="Helical" evidence="9">
    <location>
        <begin position="1090"/>
        <end position="1109"/>
    </location>
</feature>
<dbReference type="AlphaFoldDB" id="A0A564ZEB0"/>
<reference evidence="11 12" key="1">
    <citation type="submission" date="2019-07" db="EMBL/GenBank/DDBJ databases">
        <authorList>
            <person name="Jastrzebski P J."/>
            <person name="Paukszto L."/>
            <person name="Jastrzebski P J."/>
        </authorList>
    </citation>
    <scope>NUCLEOTIDE SEQUENCE [LARGE SCALE GENOMIC DNA]</scope>
    <source>
        <strain evidence="11 12">WMS-il1</strain>
    </source>
</reference>
<evidence type="ECO:0000256" key="3">
    <source>
        <dbReference type="ARBA" id="ARBA00022692"/>
    </source>
</evidence>
<evidence type="ECO:0000256" key="8">
    <source>
        <dbReference type="SAM" id="MobiDB-lite"/>
    </source>
</evidence>
<evidence type="ECO:0000256" key="2">
    <source>
        <dbReference type="ARBA" id="ARBA00006618"/>
    </source>
</evidence>
<feature type="chain" id="PRO_5021711226" description="SID1 transmembrane family member 1" evidence="10">
    <location>
        <begin position="25"/>
        <end position="1124"/>
    </location>
</feature>
<dbReference type="PANTHER" id="PTHR12185:SF14">
    <property type="entry name" value="CHOLESTEROL UPTAKE PROTEIN 1"/>
    <property type="match status" value="1"/>
</dbReference>
<keyword evidence="5 9" id="KW-1133">Transmembrane helix</keyword>
<proteinExistence type="inferred from homology"/>
<dbReference type="PANTHER" id="PTHR12185">
    <property type="entry name" value="SID1 TRANSMEMBRANE FAMILY MEMEBER"/>
    <property type="match status" value="1"/>
</dbReference>
<organism evidence="11 12">
    <name type="scientific">Hymenolepis diminuta</name>
    <name type="common">Rat tapeworm</name>
    <dbReference type="NCBI Taxonomy" id="6216"/>
    <lineage>
        <taxon>Eukaryota</taxon>
        <taxon>Metazoa</taxon>
        <taxon>Spiralia</taxon>
        <taxon>Lophotrochozoa</taxon>
        <taxon>Platyhelminthes</taxon>
        <taxon>Cestoda</taxon>
        <taxon>Eucestoda</taxon>
        <taxon>Cyclophyllidea</taxon>
        <taxon>Hymenolepididae</taxon>
        <taxon>Hymenolepis</taxon>
    </lineage>
</organism>
<protein>
    <recommendedName>
        <fullName evidence="13">SID1 transmembrane family member 1</fullName>
    </recommendedName>
</protein>
<dbReference type="GO" id="GO:0005764">
    <property type="term" value="C:lysosome"/>
    <property type="evidence" value="ECO:0007669"/>
    <property type="project" value="TreeGrafter"/>
</dbReference>
<evidence type="ECO:0000256" key="7">
    <source>
        <dbReference type="ARBA" id="ARBA00023180"/>
    </source>
</evidence>
<dbReference type="Proteomes" id="UP000321570">
    <property type="component" value="Unassembled WGS sequence"/>
</dbReference>
<feature type="transmembrane region" description="Helical" evidence="9">
    <location>
        <begin position="927"/>
        <end position="949"/>
    </location>
</feature>
<evidence type="ECO:0000256" key="9">
    <source>
        <dbReference type="SAM" id="Phobius"/>
    </source>
</evidence>
<evidence type="ECO:0000256" key="6">
    <source>
        <dbReference type="ARBA" id="ARBA00023136"/>
    </source>
</evidence>
<accession>A0A564ZEB0</accession>
<dbReference type="GO" id="GO:0051033">
    <property type="term" value="F:RNA transmembrane transporter activity"/>
    <property type="evidence" value="ECO:0007669"/>
    <property type="project" value="TreeGrafter"/>
</dbReference>
<feature type="region of interest" description="Disordered" evidence="8">
    <location>
        <begin position="360"/>
        <end position="442"/>
    </location>
</feature>
<gene>
    <name evidence="11" type="ORF">WMSIL1_LOCUS14818</name>
</gene>
<feature type="transmembrane region" description="Helical" evidence="9">
    <location>
        <begin position="842"/>
        <end position="865"/>
    </location>
</feature>
<feature type="transmembrane region" description="Helical" evidence="9">
    <location>
        <begin position="981"/>
        <end position="1000"/>
    </location>
</feature>
<sequence length="1124" mass="126436">MCRSHLACVNALFYIYLCLVSIDGADFSVDYNGTVSLKSPKNYTYSLAASNFSAAVRVDISATNVNKAYPLIAVFKQQANVLSFPLPLVINDGFMYNSVSRTLCPSFIALDNKGNNSEQIFVELSSSVSDESRAPSYHLRLDVLHNFELALYQKVELSITPSEPQYYLFNFPEDVDSVMVRVHSRDKLCMTVSVQAARCPVADILDTVKYSGVYQTVTTLGAMTVNKLDQNITKFLVVLVLKPEDYDCGGPVTIIKPGNATTPRIKNISLTVTPSLAGYHYYLPIYGAIGIYVMFYIAATVIILVYRSYDRYVRYHLKFSIIPQDTFSVLDHRNPINMSPPPVTYDGQLLPTSTAAYTHLPTSVEDGPITRDRRAFAPNNGSSSTLTSTNVSTSYQRIPPPPLSHSLFSSSSSSDVEARSDSIQLQEAPTSSSSAAAKRKPKKLRRLPLLTLTSQLQGGIRAKQSHRRSMSYGSTREMGLRAALLPSTSGEVEQNCSACSKVSLGGAATAAAAEGGAGDVTRGPISSIRPPPMVRHVEEGLEVSEDLHMDEEGNHEEETRKNRHLYLQNRILFVSDLSRKRYSTLDRKYLLYFWYLIIISIFYGLPVAQLVMTYQRALHDTGNEDICYYNFECAHPLGVFTAFNNIISNIGYVMLGLLFLGLTARRDFMHRRTKKFGAYYSQDPYTLTLFCRWLCSRIKHRRNARVRRNSDNELESPTTSNSAATNVTSNWANGLAAGRSNESGQQPPASPDLSVVSSTAPMITITRYHRRLDLLNCLCSTSAACCTCCCCCQTNDQLDRHSSAGQINDGPMLGVYHKDHQSNDESDEDYLRNRAFGIPQHYGLFYAMGLALTMEGLLSACYHICPSFSNFQFDTAYMYILALILMLKIYQTRHPDINASAHSAYMVMAVVILAGVTGVLYGGETFWVVFTIVFLTMSIWLTAEIYYMGQWNFDICLPRRLYHLMRSDGIHCLTPMYMERMLLLLVANCVNIGIAAFGLFTRPRDFASFLLSIFMINLLMYYCFYVIMKCRYRERFHCIPLLYIFLACITWGFAIYFFIQHSTTWEVTPAQSRALNQPCIFLGFYDVHDVWHFLSSTSMFFSFMSIMTLDDDLINTPRNKIPVF</sequence>
<evidence type="ECO:0000256" key="5">
    <source>
        <dbReference type="ARBA" id="ARBA00022989"/>
    </source>
</evidence>
<feature type="transmembrane region" description="Helical" evidence="9">
    <location>
        <begin position="1006"/>
        <end position="1027"/>
    </location>
</feature>
<feature type="signal peptide" evidence="10">
    <location>
        <begin position="1"/>
        <end position="24"/>
    </location>
</feature>
<feature type="compositionally biased region" description="Low complexity" evidence="8">
    <location>
        <begin position="382"/>
        <end position="394"/>
    </location>
</feature>
<feature type="transmembrane region" description="Helical" evidence="9">
    <location>
        <begin position="871"/>
        <end position="890"/>
    </location>
</feature>
<keyword evidence="3 9" id="KW-0812">Transmembrane</keyword>
<evidence type="ECO:0008006" key="13">
    <source>
        <dbReference type="Google" id="ProtNLM"/>
    </source>
</evidence>
<feature type="transmembrane region" description="Helical" evidence="9">
    <location>
        <begin position="646"/>
        <end position="664"/>
    </location>
</feature>
<dbReference type="GO" id="GO:0005886">
    <property type="term" value="C:plasma membrane"/>
    <property type="evidence" value="ECO:0007669"/>
    <property type="project" value="TreeGrafter"/>
</dbReference>
<keyword evidence="12" id="KW-1185">Reference proteome</keyword>
<dbReference type="EMBL" id="CABIJS010000717">
    <property type="protein sequence ID" value="VUZ57403.1"/>
    <property type="molecule type" value="Genomic_DNA"/>
</dbReference>
<evidence type="ECO:0000256" key="1">
    <source>
        <dbReference type="ARBA" id="ARBA00004141"/>
    </source>
</evidence>
<evidence type="ECO:0000313" key="12">
    <source>
        <dbReference type="Proteomes" id="UP000321570"/>
    </source>
</evidence>
<keyword evidence="6 9" id="KW-0472">Membrane</keyword>
<comment type="subcellular location">
    <subcellularLocation>
        <location evidence="1">Membrane</location>
        <topology evidence="1">Multi-pass membrane protein</topology>
    </subcellularLocation>
</comment>
<keyword evidence="7" id="KW-0325">Glycoprotein</keyword>
<feature type="transmembrane region" description="Helical" evidence="9">
    <location>
        <begin position="902"/>
        <end position="921"/>
    </location>
</feature>
<evidence type="ECO:0000256" key="10">
    <source>
        <dbReference type="SAM" id="SignalP"/>
    </source>
</evidence>
<feature type="transmembrane region" description="Helical" evidence="9">
    <location>
        <begin position="1039"/>
        <end position="1059"/>
    </location>
</feature>
<feature type="transmembrane region" description="Helical" evidence="9">
    <location>
        <begin position="589"/>
        <end position="612"/>
    </location>
</feature>
<name>A0A564ZEB0_HYMDI</name>
<evidence type="ECO:0000313" key="11">
    <source>
        <dbReference type="EMBL" id="VUZ57403.1"/>
    </source>
</evidence>
<feature type="region of interest" description="Disordered" evidence="8">
    <location>
        <begin position="706"/>
        <end position="755"/>
    </location>
</feature>
<feature type="transmembrane region" description="Helical" evidence="9">
    <location>
        <begin position="281"/>
        <end position="306"/>
    </location>
</feature>
<dbReference type="Pfam" id="PF13965">
    <property type="entry name" value="SID-1_RNA_chan"/>
    <property type="match status" value="2"/>
</dbReference>
<feature type="compositionally biased region" description="Low complexity" evidence="8">
    <location>
        <begin position="404"/>
        <end position="414"/>
    </location>
</feature>
<keyword evidence="4 10" id="KW-0732">Signal</keyword>
<feature type="compositionally biased region" description="Low complexity" evidence="8">
    <location>
        <begin position="716"/>
        <end position="733"/>
    </location>
</feature>
<dbReference type="GO" id="GO:0003725">
    <property type="term" value="F:double-stranded RNA binding"/>
    <property type="evidence" value="ECO:0007669"/>
    <property type="project" value="TreeGrafter"/>
</dbReference>
<comment type="similarity">
    <text evidence="2">Belongs to the SID1 family.</text>
</comment>
<evidence type="ECO:0000256" key="4">
    <source>
        <dbReference type="ARBA" id="ARBA00022729"/>
    </source>
</evidence>
<dbReference type="InterPro" id="IPR025958">
    <property type="entry name" value="SID1_TM_fam"/>
</dbReference>